<gene>
    <name evidence="6" type="ORF">GCM10017567_12710</name>
</gene>
<dbReference type="Gene3D" id="1.10.357.10">
    <property type="entry name" value="Tetracycline Repressor, domain 2"/>
    <property type="match status" value="1"/>
</dbReference>
<dbReference type="InterPro" id="IPR036271">
    <property type="entry name" value="Tet_transcr_reg_TetR-rel_C_sf"/>
</dbReference>
<dbReference type="RefSeq" id="WP_191307124.1">
    <property type="nucleotide sequence ID" value="NZ_BNAW01000003.1"/>
</dbReference>
<keyword evidence="2 4" id="KW-0238">DNA-binding</keyword>
<dbReference type="SUPFAM" id="SSF46689">
    <property type="entry name" value="Homeodomain-like"/>
    <property type="match status" value="1"/>
</dbReference>
<sequence>MGTRQRLIATASELLADEGVGAVTLRGIAKAAGVSHGAPLRHFSGRAALLSAVATRGYEDLLARRETLPETSPRERLTAACHSYLDFALTNPAMFELMFRRDLVDPDDPALTAAASAVFDTFAVLVAAVPTRVARSGADLRLVAASLWAALHGLAQLWLWGGLAGASFAPSPEAALAVTLDAYLDTPTRSTRPNT</sequence>
<dbReference type="PANTHER" id="PTHR30055:SF234">
    <property type="entry name" value="HTH-TYPE TRANSCRIPTIONAL REGULATOR BETI"/>
    <property type="match status" value="1"/>
</dbReference>
<evidence type="ECO:0000256" key="4">
    <source>
        <dbReference type="PROSITE-ProRule" id="PRU00335"/>
    </source>
</evidence>
<feature type="DNA-binding region" description="H-T-H motif" evidence="4">
    <location>
        <begin position="24"/>
        <end position="43"/>
    </location>
</feature>
<feature type="domain" description="HTH tetR-type" evidence="5">
    <location>
        <begin position="1"/>
        <end position="61"/>
    </location>
</feature>
<accession>A0ABQ3K453</accession>
<organism evidence="6 7">
    <name type="scientific">Amycolatopsis bullii</name>
    <dbReference type="NCBI Taxonomy" id="941987"/>
    <lineage>
        <taxon>Bacteria</taxon>
        <taxon>Bacillati</taxon>
        <taxon>Actinomycetota</taxon>
        <taxon>Actinomycetes</taxon>
        <taxon>Pseudonocardiales</taxon>
        <taxon>Pseudonocardiaceae</taxon>
        <taxon>Amycolatopsis</taxon>
    </lineage>
</organism>
<evidence type="ECO:0000313" key="7">
    <source>
        <dbReference type="Proteomes" id="UP000649955"/>
    </source>
</evidence>
<keyword evidence="3" id="KW-0804">Transcription</keyword>
<name>A0ABQ3K453_9PSEU</name>
<proteinExistence type="predicted"/>
<reference evidence="7" key="1">
    <citation type="journal article" date="2019" name="Int. J. Syst. Evol. Microbiol.">
        <title>The Global Catalogue of Microorganisms (GCM) 10K type strain sequencing project: providing services to taxonomists for standard genome sequencing and annotation.</title>
        <authorList>
            <consortium name="The Broad Institute Genomics Platform"/>
            <consortium name="The Broad Institute Genome Sequencing Center for Infectious Disease"/>
            <person name="Wu L."/>
            <person name="Ma J."/>
        </authorList>
    </citation>
    <scope>NUCLEOTIDE SEQUENCE [LARGE SCALE GENOMIC DNA]</scope>
    <source>
        <strain evidence="7">CGMCC 4.7680</strain>
    </source>
</reference>
<evidence type="ECO:0000256" key="1">
    <source>
        <dbReference type="ARBA" id="ARBA00023015"/>
    </source>
</evidence>
<evidence type="ECO:0000313" key="6">
    <source>
        <dbReference type="EMBL" id="GHF99266.1"/>
    </source>
</evidence>
<protein>
    <submittedName>
        <fullName evidence="6">TetR family transcriptional regulator</fullName>
    </submittedName>
</protein>
<dbReference type="InterPro" id="IPR025996">
    <property type="entry name" value="MT1864/Rv1816-like_C"/>
</dbReference>
<dbReference type="SUPFAM" id="SSF48498">
    <property type="entry name" value="Tetracyclin repressor-like, C-terminal domain"/>
    <property type="match status" value="1"/>
</dbReference>
<dbReference type="Proteomes" id="UP000649955">
    <property type="component" value="Unassembled WGS sequence"/>
</dbReference>
<evidence type="ECO:0000256" key="2">
    <source>
        <dbReference type="ARBA" id="ARBA00023125"/>
    </source>
</evidence>
<comment type="caution">
    <text evidence="6">The sequence shown here is derived from an EMBL/GenBank/DDBJ whole genome shotgun (WGS) entry which is preliminary data.</text>
</comment>
<dbReference type="Pfam" id="PF13305">
    <property type="entry name" value="TetR_C_33"/>
    <property type="match status" value="1"/>
</dbReference>
<dbReference type="InterPro" id="IPR009057">
    <property type="entry name" value="Homeodomain-like_sf"/>
</dbReference>
<dbReference type="PROSITE" id="PS50977">
    <property type="entry name" value="HTH_TETR_2"/>
    <property type="match status" value="1"/>
</dbReference>
<keyword evidence="7" id="KW-1185">Reference proteome</keyword>
<dbReference type="InterPro" id="IPR001647">
    <property type="entry name" value="HTH_TetR"/>
</dbReference>
<dbReference type="InterPro" id="IPR050109">
    <property type="entry name" value="HTH-type_TetR-like_transc_reg"/>
</dbReference>
<dbReference type="PANTHER" id="PTHR30055">
    <property type="entry name" value="HTH-TYPE TRANSCRIPTIONAL REGULATOR RUTR"/>
    <property type="match status" value="1"/>
</dbReference>
<evidence type="ECO:0000256" key="3">
    <source>
        <dbReference type="ARBA" id="ARBA00023163"/>
    </source>
</evidence>
<dbReference type="PRINTS" id="PR00455">
    <property type="entry name" value="HTHTETR"/>
</dbReference>
<keyword evidence="1" id="KW-0805">Transcription regulation</keyword>
<dbReference type="EMBL" id="BNAW01000003">
    <property type="protein sequence ID" value="GHF99266.1"/>
    <property type="molecule type" value="Genomic_DNA"/>
</dbReference>
<evidence type="ECO:0000259" key="5">
    <source>
        <dbReference type="PROSITE" id="PS50977"/>
    </source>
</evidence>
<dbReference type="Pfam" id="PF00440">
    <property type="entry name" value="TetR_N"/>
    <property type="match status" value="1"/>
</dbReference>